<proteinExistence type="predicted"/>
<gene>
    <name evidence="1" type="ORF">GCM10008014_38820</name>
</gene>
<name>A0ABQ1ZHW2_9BACL</name>
<evidence type="ECO:0000313" key="2">
    <source>
        <dbReference type="Proteomes" id="UP000652153"/>
    </source>
</evidence>
<reference evidence="2" key="1">
    <citation type="journal article" date="2019" name="Int. J. Syst. Evol. Microbiol.">
        <title>The Global Catalogue of Microorganisms (GCM) 10K type strain sequencing project: providing services to taxonomists for standard genome sequencing and annotation.</title>
        <authorList>
            <consortium name="The Broad Institute Genomics Platform"/>
            <consortium name="The Broad Institute Genome Sequencing Center for Infectious Disease"/>
            <person name="Wu L."/>
            <person name="Ma J."/>
        </authorList>
    </citation>
    <scope>NUCLEOTIDE SEQUENCE [LARGE SCALE GENOMIC DNA]</scope>
    <source>
        <strain evidence="2">CGMCC 1.12770</strain>
    </source>
</reference>
<accession>A0ABQ1ZHW2</accession>
<protein>
    <submittedName>
        <fullName evidence="1">Uncharacterized protein</fullName>
    </submittedName>
</protein>
<organism evidence="1 2">
    <name type="scientific">Paenibacillus silvae</name>
    <dbReference type="NCBI Taxonomy" id="1325358"/>
    <lineage>
        <taxon>Bacteria</taxon>
        <taxon>Bacillati</taxon>
        <taxon>Bacillota</taxon>
        <taxon>Bacilli</taxon>
        <taxon>Bacillales</taxon>
        <taxon>Paenibacillaceae</taxon>
        <taxon>Paenibacillus</taxon>
    </lineage>
</organism>
<dbReference type="EMBL" id="BMFU01000005">
    <property type="protein sequence ID" value="GGH62394.1"/>
    <property type="molecule type" value="Genomic_DNA"/>
</dbReference>
<keyword evidence="2" id="KW-1185">Reference proteome</keyword>
<comment type="caution">
    <text evidence="1">The sequence shown here is derived from an EMBL/GenBank/DDBJ whole genome shotgun (WGS) entry which is preliminary data.</text>
</comment>
<evidence type="ECO:0000313" key="1">
    <source>
        <dbReference type="EMBL" id="GGH62394.1"/>
    </source>
</evidence>
<sequence length="62" mass="7222">MQCSRSKIMKIKNCSNRKKTLSLYKEARNKAVANPQSLVQDGLGELWVVKERIQIYENIVRL</sequence>
<dbReference type="Proteomes" id="UP000652153">
    <property type="component" value="Unassembled WGS sequence"/>
</dbReference>